<accession>A0ABT3CTB8</accession>
<feature type="chain" id="PRO_5046117393" description="WD40-like Beta Propeller Repeat" evidence="1">
    <location>
        <begin position="21"/>
        <end position="307"/>
    </location>
</feature>
<dbReference type="InterPro" id="IPR011659">
    <property type="entry name" value="WD40"/>
</dbReference>
<evidence type="ECO:0008006" key="4">
    <source>
        <dbReference type="Google" id="ProtNLM"/>
    </source>
</evidence>
<name>A0ABT3CTB8_9BACT</name>
<dbReference type="SUPFAM" id="SSF69304">
    <property type="entry name" value="Tricorn protease N-terminal domain"/>
    <property type="match status" value="1"/>
</dbReference>
<dbReference type="RefSeq" id="WP_264137777.1">
    <property type="nucleotide sequence ID" value="NZ_JAOYOD010000001.1"/>
</dbReference>
<dbReference type="Gene3D" id="2.120.10.30">
    <property type="entry name" value="TolB, C-terminal domain"/>
    <property type="match status" value="1"/>
</dbReference>
<dbReference type="Proteomes" id="UP001300692">
    <property type="component" value="Unassembled WGS sequence"/>
</dbReference>
<feature type="signal peptide" evidence="1">
    <location>
        <begin position="1"/>
        <end position="20"/>
    </location>
</feature>
<dbReference type="InterPro" id="IPR011042">
    <property type="entry name" value="6-blade_b-propeller_TolB-like"/>
</dbReference>
<organism evidence="2 3">
    <name type="scientific">Reichenbachiella ulvae</name>
    <dbReference type="NCBI Taxonomy" id="2980104"/>
    <lineage>
        <taxon>Bacteria</taxon>
        <taxon>Pseudomonadati</taxon>
        <taxon>Bacteroidota</taxon>
        <taxon>Cytophagia</taxon>
        <taxon>Cytophagales</taxon>
        <taxon>Reichenbachiellaceae</taxon>
        <taxon>Reichenbachiella</taxon>
    </lineage>
</organism>
<gene>
    <name evidence="2" type="ORF">N7U62_09750</name>
</gene>
<keyword evidence="3" id="KW-1185">Reference proteome</keyword>
<comment type="caution">
    <text evidence="2">The sequence shown here is derived from an EMBL/GenBank/DDBJ whole genome shotgun (WGS) entry which is preliminary data.</text>
</comment>
<dbReference type="Pfam" id="PF07676">
    <property type="entry name" value="PD40"/>
    <property type="match status" value="4"/>
</dbReference>
<evidence type="ECO:0000256" key="1">
    <source>
        <dbReference type="SAM" id="SignalP"/>
    </source>
</evidence>
<sequence length="307" mass="35143">MKHTFFFVALLLIFPALSEAQDSPYPFLENRVSEFPKVRDLALTQDGAEAYFTIQSPLEEVSQIVRVTKENGSWGEAVLMPFSGKYKDLEPFVSPDQKRLYFVSNRPLDGMGEPKDFDIWYVERKNKKSAWSSPVNLGAPINTEYGEFYPSLAKNGNLYFTRDSPETKGKDDVFFAEWKDENYQTPISLDTTINSQGYEYNAFIAPDESYLIFGAYQRGDGYGSGDLYISYRKDGQWQLAENLGEKVNSAQMDYCPFVDPKTGKLYFTSRRSMVEAEDFDSMESLKEAIGQYSDGTSRLYQVDFNQK</sequence>
<keyword evidence="1" id="KW-0732">Signal</keyword>
<evidence type="ECO:0000313" key="2">
    <source>
        <dbReference type="EMBL" id="MCV9386946.1"/>
    </source>
</evidence>
<dbReference type="EMBL" id="JAOYOD010000001">
    <property type="protein sequence ID" value="MCV9386946.1"/>
    <property type="molecule type" value="Genomic_DNA"/>
</dbReference>
<protein>
    <recommendedName>
        <fullName evidence="4">WD40-like Beta Propeller Repeat</fullName>
    </recommendedName>
</protein>
<reference evidence="2 3" key="1">
    <citation type="submission" date="2022-10" db="EMBL/GenBank/DDBJ databases">
        <title>Comparative genomics and taxonomic characterization of three novel marine species of genus Reichenbachiella exhibiting antioxidant and polysaccharide degradation activities.</title>
        <authorList>
            <person name="Muhammad N."/>
            <person name="Lee Y.-J."/>
            <person name="Ko J."/>
            <person name="Kim S.-G."/>
        </authorList>
    </citation>
    <scope>NUCLEOTIDE SEQUENCE [LARGE SCALE GENOMIC DNA]</scope>
    <source>
        <strain evidence="2 3">ABR2-5</strain>
    </source>
</reference>
<proteinExistence type="predicted"/>
<evidence type="ECO:0000313" key="3">
    <source>
        <dbReference type="Proteomes" id="UP001300692"/>
    </source>
</evidence>